<comment type="caution">
    <text evidence="3">The sequence shown here is derived from an EMBL/GenBank/DDBJ whole genome shotgun (WGS) entry which is preliminary data.</text>
</comment>
<evidence type="ECO:0000313" key="3">
    <source>
        <dbReference type="EMBL" id="KAL3672999.1"/>
    </source>
</evidence>
<dbReference type="EMBL" id="JBIMZQ010000003">
    <property type="protein sequence ID" value="KAL3672999.1"/>
    <property type="molecule type" value="Genomic_DNA"/>
</dbReference>
<dbReference type="InterPro" id="IPR000836">
    <property type="entry name" value="PRTase_dom"/>
</dbReference>
<keyword evidence="4" id="KW-1185">Reference proteome</keyword>
<dbReference type="SUPFAM" id="SSF53271">
    <property type="entry name" value="PRTase-like"/>
    <property type="match status" value="1"/>
</dbReference>
<evidence type="ECO:0000256" key="1">
    <source>
        <dbReference type="SAM" id="MobiDB-lite"/>
    </source>
</evidence>
<name>A0ABD3G587_9STRA</name>
<feature type="region of interest" description="Disordered" evidence="1">
    <location>
        <begin position="187"/>
        <end position="207"/>
    </location>
</feature>
<reference evidence="3 4" key="1">
    <citation type="submission" date="2024-09" db="EMBL/GenBank/DDBJ databases">
        <title>Genome sequencing and assembly of Phytophthora oleae, isolate VK10A, causative agent of rot of olive drupes.</title>
        <authorList>
            <person name="Conti Taguali S."/>
            <person name="Riolo M."/>
            <person name="La Spada F."/>
            <person name="Cacciola S.O."/>
            <person name="Dionisio G."/>
        </authorList>
    </citation>
    <scope>NUCLEOTIDE SEQUENCE [LARGE SCALE GENOMIC DNA]</scope>
    <source>
        <strain evidence="3 4">VK10A</strain>
    </source>
</reference>
<dbReference type="AlphaFoldDB" id="A0ABD3G587"/>
<organism evidence="3 4">
    <name type="scientific">Phytophthora oleae</name>
    <dbReference type="NCBI Taxonomy" id="2107226"/>
    <lineage>
        <taxon>Eukaryota</taxon>
        <taxon>Sar</taxon>
        <taxon>Stramenopiles</taxon>
        <taxon>Oomycota</taxon>
        <taxon>Peronosporomycetes</taxon>
        <taxon>Peronosporales</taxon>
        <taxon>Peronosporaceae</taxon>
        <taxon>Phytophthora</taxon>
    </lineage>
</organism>
<evidence type="ECO:0000313" key="4">
    <source>
        <dbReference type="Proteomes" id="UP001632037"/>
    </source>
</evidence>
<dbReference type="Pfam" id="PF14681">
    <property type="entry name" value="UPRTase"/>
    <property type="match status" value="1"/>
</dbReference>
<proteinExistence type="predicted"/>
<feature type="domain" description="Phosphoribosyltransferase" evidence="2">
    <location>
        <begin position="228"/>
        <end position="391"/>
    </location>
</feature>
<accession>A0ABD3G587</accession>
<sequence length="412" mass="46054">MLLPSVASLMPPIRQEQQFTSHSEASREFVPALSGLSAFANPRLQGTHSNRWSPYTERRESVALPWVDFESEEAPGHRRRRTSPRRRLAASKARAREVWTMESGCHFEENYETLLPMAIPMPLRPPSPIATDSNFKNSRYLREMDRRSILTRLDRGEKQSALAKEFRVTRAAICNLNKHRELVLSRQHEDPLAKHPKKARRNDESRSNRISLLLSEASGVHAVASPSAERLFPLLSSRDTSDSAFRHYCDRLMNLVVEEVLAWTHNSSGTDGSTLCGVSIAPGGSPMLSIFQTLEPDLPTGNIQLVGSPVEVLDLPSAVESHNFCLFYTFTDTAGGLRVAKSIRRLLDRGAVEELLCLVTLAVSALTVGELQRAHPSLRIAAAHIERQDDEEHDNQEKSRLELLASRAAAIF</sequence>
<dbReference type="Gene3D" id="3.40.50.2020">
    <property type="match status" value="1"/>
</dbReference>
<dbReference type="InterPro" id="IPR029057">
    <property type="entry name" value="PRTase-like"/>
</dbReference>
<dbReference type="Proteomes" id="UP001632037">
    <property type="component" value="Unassembled WGS sequence"/>
</dbReference>
<protein>
    <recommendedName>
        <fullName evidence="2">Phosphoribosyltransferase domain-containing protein</fullName>
    </recommendedName>
</protein>
<evidence type="ECO:0000259" key="2">
    <source>
        <dbReference type="Pfam" id="PF14681"/>
    </source>
</evidence>
<gene>
    <name evidence="3" type="ORF">V7S43_002296</name>
</gene>